<accession>A0A9Q4DFG4</accession>
<dbReference type="GeneID" id="86858298"/>
<feature type="transmembrane region" description="Helical" evidence="1">
    <location>
        <begin position="158"/>
        <end position="179"/>
    </location>
</feature>
<evidence type="ECO:0000313" key="2">
    <source>
        <dbReference type="EMBL" id="MCY3087880.1"/>
    </source>
</evidence>
<feature type="transmembrane region" description="Helical" evidence="1">
    <location>
        <begin position="87"/>
        <end position="108"/>
    </location>
</feature>
<gene>
    <name evidence="3" type="ORF">DBT44_0008825</name>
    <name evidence="2" type="ORF">ODY61_07150</name>
</gene>
<evidence type="ECO:0000313" key="5">
    <source>
        <dbReference type="Proteomes" id="UP001069047"/>
    </source>
</evidence>
<proteinExistence type="predicted"/>
<dbReference type="Proteomes" id="UP000250354">
    <property type="component" value="Chromosome"/>
</dbReference>
<reference evidence="3" key="3">
    <citation type="submission" date="2024-02" db="EMBL/GenBank/DDBJ databases">
        <authorList>
            <person name="Choi B."/>
        </authorList>
    </citation>
    <scope>NUCLEOTIDE SEQUENCE</scope>
    <source>
        <strain evidence="3">UMB1016</strain>
    </source>
</reference>
<dbReference type="RefSeq" id="WP_070558722.1">
    <property type="nucleotide sequence ID" value="NZ_CAJHLJ010000004.1"/>
</dbReference>
<feature type="transmembrane region" description="Helical" evidence="1">
    <location>
        <begin position="114"/>
        <end position="137"/>
    </location>
</feature>
<accession>A0A1E9PNA3</accession>
<dbReference type="AlphaFoldDB" id="A0A1E9PNA3"/>
<evidence type="ECO:0000313" key="4">
    <source>
        <dbReference type="Proteomes" id="UP000250354"/>
    </source>
</evidence>
<dbReference type="Pfam" id="PF22564">
    <property type="entry name" value="HAAS"/>
    <property type="match status" value="1"/>
</dbReference>
<reference evidence="3 4" key="1">
    <citation type="journal article" date="2020" name="J. Bacteriol.">
        <title>Aerococcus urinae Isolated from Women with Lower Urinary Tract Symptoms: In Vitro Aggregation and Genome Analysis.</title>
        <authorList>
            <person name="Hilt E.E."/>
            <person name="Putonti C."/>
            <person name="Thomas-White K."/>
            <person name="Lewis A.L."/>
            <person name="Visick K.L."/>
            <person name="Gilbert N.M."/>
            <person name="Wolfe A.J."/>
        </authorList>
    </citation>
    <scope>NUCLEOTIDE SEQUENCE [LARGE SCALE GENOMIC DNA]</scope>
    <source>
        <strain evidence="3 4">UMB1016</strain>
    </source>
</reference>
<dbReference type="EMBL" id="CP145132">
    <property type="protein sequence ID" value="WWC54472.1"/>
    <property type="molecule type" value="Genomic_DNA"/>
</dbReference>
<sequence length="205" mass="23561">MKKEEFIDLLRFYLHKLPNSVINDILSDYQEHFQIALNQGKSEEEICQELGSPKQIAKEYLANERVFIDERPQPQQETTSHKTRRNLLIALLVIVCLPLILGLILGLGGGFLGLLTGFLALVFTIFVVAITLLASLVNPQAFMSGPIHLGLLNELHPLTKVFVVIFCFCMVIILIYLIFRLLKGCWNMIKKTWYAIQWRRKRGDY</sequence>
<keyword evidence="1" id="KW-0472">Membrane</keyword>
<name>A0A1E9PNA3_9LACT</name>
<keyword evidence="1" id="KW-1133">Transmembrane helix</keyword>
<evidence type="ECO:0000256" key="1">
    <source>
        <dbReference type="SAM" id="Phobius"/>
    </source>
</evidence>
<organism evidence="2 5">
    <name type="scientific">Aerococcus mictus</name>
    <dbReference type="NCBI Taxonomy" id="2976810"/>
    <lineage>
        <taxon>Bacteria</taxon>
        <taxon>Bacillati</taxon>
        <taxon>Bacillota</taxon>
        <taxon>Bacilli</taxon>
        <taxon>Lactobacillales</taxon>
        <taxon>Aerococcaceae</taxon>
        <taxon>Aerococcus</taxon>
    </lineage>
</organism>
<dbReference type="EMBL" id="JAOTMY010000003">
    <property type="protein sequence ID" value="MCY3087880.1"/>
    <property type="molecule type" value="Genomic_DNA"/>
</dbReference>
<protein>
    <submittedName>
        <fullName evidence="2">DUF1700 domain-containing protein</fullName>
    </submittedName>
</protein>
<keyword evidence="4" id="KW-1185">Reference proteome</keyword>
<dbReference type="Proteomes" id="UP001069047">
    <property type="component" value="Unassembled WGS sequence"/>
</dbReference>
<reference evidence="2" key="2">
    <citation type="submission" date="2022-09" db="EMBL/GenBank/DDBJ databases">
        <title>Aerococcus urinae taxonomy study.</title>
        <authorList>
            <person name="Christensen J."/>
            <person name="Senneby E."/>
        </authorList>
    </citation>
    <scope>NUCLEOTIDE SEQUENCE</scope>
    <source>
        <strain evidence="2">LUND-41-B12</strain>
    </source>
</reference>
<evidence type="ECO:0000313" key="3">
    <source>
        <dbReference type="EMBL" id="WWC54472.1"/>
    </source>
</evidence>
<keyword evidence="1" id="KW-0812">Transmembrane</keyword>